<dbReference type="Gene3D" id="3.40.220.10">
    <property type="entry name" value="Leucine Aminopeptidase, subunit E, domain 1"/>
    <property type="match status" value="1"/>
</dbReference>
<dbReference type="Proteomes" id="UP000029409">
    <property type="component" value="Chromosome"/>
</dbReference>
<keyword evidence="4" id="KW-1185">Reference proteome</keyword>
<name>A0A089HU69_PAEDU</name>
<dbReference type="eggNOG" id="COG2110">
    <property type="taxonomic scope" value="Bacteria"/>
</dbReference>
<dbReference type="CDD" id="cd02901">
    <property type="entry name" value="Macro_Poa1p-like"/>
    <property type="match status" value="1"/>
</dbReference>
<dbReference type="KEGG" id="pdu:PDUR_22100"/>
<feature type="domain" description="Macro" evidence="2">
    <location>
        <begin position="1"/>
        <end position="140"/>
    </location>
</feature>
<accession>A0A089HU69</accession>
<gene>
    <name evidence="3" type="ORF">PDUR_22100</name>
</gene>
<reference evidence="3 4" key="1">
    <citation type="submission" date="2014-08" db="EMBL/GenBank/DDBJ databases">
        <title>Comparative genomics of the Paenibacillus odorifer group.</title>
        <authorList>
            <person name="den Bakker H.C."/>
            <person name="Tsai Y.-C."/>
            <person name="Martin N."/>
            <person name="Korlach J."/>
            <person name="Wiedmann M."/>
        </authorList>
    </citation>
    <scope>NUCLEOTIDE SEQUENCE [LARGE SCALE GENOMIC DNA]</scope>
    <source>
        <strain evidence="3 4">DSM 1735</strain>
    </source>
</reference>
<dbReference type="EMBL" id="CP009288">
    <property type="protein sequence ID" value="AIQ14295.1"/>
    <property type="molecule type" value="Genomic_DNA"/>
</dbReference>
<dbReference type="InterPro" id="IPR043472">
    <property type="entry name" value="Macro_dom-like"/>
</dbReference>
<protein>
    <recommendedName>
        <fullName evidence="2">Macro domain-containing protein</fullName>
    </recommendedName>
</protein>
<evidence type="ECO:0000313" key="3">
    <source>
        <dbReference type="EMBL" id="AIQ14295.1"/>
    </source>
</evidence>
<comment type="catalytic activity">
    <reaction evidence="1">
        <text>an N-(ADP-alpha-D-ribosyl)-thymidine in DNA + H2O = a thymidine in DNA + ADP-D-ribose</text>
        <dbReference type="Rhea" id="RHEA:71655"/>
        <dbReference type="Rhea" id="RHEA-COMP:13556"/>
        <dbReference type="Rhea" id="RHEA-COMP:18051"/>
        <dbReference type="ChEBI" id="CHEBI:15377"/>
        <dbReference type="ChEBI" id="CHEBI:57967"/>
        <dbReference type="ChEBI" id="CHEBI:137386"/>
        <dbReference type="ChEBI" id="CHEBI:191199"/>
    </reaction>
    <physiologicalReaction direction="left-to-right" evidence="1">
        <dbReference type="Rhea" id="RHEA:71656"/>
    </physiologicalReaction>
</comment>
<dbReference type="InterPro" id="IPR050892">
    <property type="entry name" value="ADP-ribose_metab_enzymes"/>
</dbReference>
<evidence type="ECO:0000256" key="1">
    <source>
        <dbReference type="ARBA" id="ARBA00035885"/>
    </source>
</evidence>
<dbReference type="OrthoDB" id="9780211at2"/>
<dbReference type="STRING" id="44251.PDUR_22100"/>
<evidence type="ECO:0000259" key="2">
    <source>
        <dbReference type="PROSITE" id="PS51154"/>
    </source>
</evidence>
<dbReference type="GO" id="GO:0140291">
    <property type="term" value="P:peptidyl-glutamate ADP-deribosylation"/>
    <property type="evidence" value="ECO:0007669"/>
    <property type="project" value="TreeGrafter"/>
</dbReference>
<sequence>MEFQEIKKDLFSMPEDYHLAHCISADAKMGAGIAVQFRKRFKLSSLQDIASRNELIVGKCYKVDRVFNLITKKKYWQKPTYETLTLSLSSMKEICMQESINQIAMPEIGCGLDKLQWGRVKEIIINEFINTSVKITVCRL</sequence>
<dbReference type="InterPro" id="IPR002589">
    <property type="entry name" value="Macro_dom"/>
</dbReference>
<proteinExistence type="predicted"/>
<dbReference type="AlphaFoldDB" id="A0A089HU69"/>
<dbReference type="SUPFAM" id="SSF52949">
    <property type="entry name" value="Macro domain-like"/>
    <property type="match status" value="1"/>
</dbReference>
<evidence type="ECO:0000313" key="4">
    <source>
        <dbReference type="Proteomes" id="UP000029409"/>
    </source>
</evidence>
<dbReference type="PROSITE" id="PS51154">
    <property type="entry name" value="MACRO"/>
    <property type="match status" value="1"/>
</dbReference>
<dbReference type="PANTHER" id="PTHR12521">
    <property type="entry name" value="PROTEIN C6ORF130"/>
    <property type="match status" value="1"/>
</dbReference>
<dbReference type="PANTHER" id="PTHR12521:SF0">
    <property type="entry name" value="ADP-RIBOSE GLYCOHYDROLASE OARD1"/>
    <property type="match status" value="1"/>
</dbReference>
<organism evidence="3 4">
    <name type="scientific">Paenibacillus durus</name>
    <name type="common">Paenibacillus azotofixans</name>
    <dbReference type="NCBI Taxonomy" id="44251"/>
    <lineage>
        <taxon>Bacteria</taxon>
        <taxon>Bacillati</taxon>
        <taxon>Bacillota</taxon>
        <taxon>Bacilli</taxon>
        <taxon>Bacillales</taxon>
        <taxon>Paenibacillaceae</taxon>
        <taxon>Paenibacillus</taxon>
    </lineage>
</organism>